<protein>
    <submittedName>
        <fullName evidence="1">Uncharacterized protein</fullName>
    </submittedName>
</protein>
<gene>
    <name evidence="1" type="ORF">X975_24231</name>
</gene>
<accession>A0A087UG57</accession>
<feature type="non-terminal residue" evidence="1">
    <location>
        <position position="42"/>
    </location>
</feature>
<dbReference type="EMBL" id="KK119661">
    <property type="protein sequence ID" value="KFM76346.1"/>
    <property type="molecule type" value="Genomic_DNA"/>
</dbReference>
<evidence type="ECO:0000313" key="1">
    <source>
        <dbReference type="EMBL" id="KFM76346.1"/>
    </source>
</evidence>
<feature type="non-terminal residue" evidence="1">
    <location>
        <position position="1"/>
    </location>
</feature>
<sequence length="42" mass="4966">VLLFLRIHILFCNQIQNLGFKVHMIQWRTMCVHNLVALDAES</sequence>
<organism evidence="1 2">
    <name type="scientific">Stegodyphus mimosarum</name>
    <name type="common">African social velvet spider</name>
    <dbReference type="NCBI Taxonomy" id="407821"/>
    <lineage>
        <taxon>Eukaryota</taxon>
        <taxon>Metazoa</taxon>
        <taxon>Ecdysozoa</taxon>
        <taxon>Arthropoda</taxon>
        <taxon>Chelicerata</taxon>
        <taxon>Arachnida</taxon>
        <taxon>Araneae</taxon>
        <taxon>Araneomorphae</taxon>
        <taxon>Entelegynae</taxon>
        <taxon>Eresoidea</taxon>
        <taxon>Eresidae</taxon>
        <taxon>Stegodyphus</taxon>
    </lineage>
</organism>
<dbReference type="Proteomes" id="UP000054359">
    <property type="component" value="Unassembled WGS sequence"/>
</dbReference>
<evidence type="ECO:0000313" key="2">
    <source>
        <dbReference type="Proteomes" id="UP000054359"/>
    </source>
</evidence>
<reference evidence="1 2" key="1">
    <citation type="submission" date="2013-11" db="EMBL/GenBank/DDBJ databases">
        <title>Genome sequencing of Stegodyphus mimosarum.</title>
        <authorList>
            <person name="Bechsgaard J."/>
        </authorList>
    </citation>
    <scope>NUCLEOTIDE SEQUENCE [LARGE SCALE GENOMIC DNA]</scope>
</reference>
<dbReference type="AlphaFoldDB" id="A0A087UG57"/>
<keyword evidence="2" id="KW-1185">Reference proteome</keyword>
<name>A0A087UG57_STEMI</name>
<proteinExistence type="predicted"/>